<reference evidence="3" key="1">
    <citation type="journal article" date="2019" name="Int. J. Syst. Evol. Microbiol.">
        <title>The Global Catalogue of Microorganisms (GCM) 10K type strain sequencing project: providing services to taxonomists for standard genome sequencing and annotation.</title>
        <authorList>
            <consortium name="The Broad Institute Genomics Platform"/>
            <consortium name="The Broad Institute Genome Sequencing Center for Infectious Disease"/>
            <person name="Wu L."/>
            <person name="Ma J."/>
        </authorList>
    </citation>
    <scope>NUCLEOTIDE SEQUENCE [LARGE SCALE GENOMIC DNA]</scope>
    <source>
        <strain evidence="3">CGMCC 1.15928</strain>
    </source>
</reference>
<evidence type="ECO:0000313" key="3">
    <source>
        <dbReference type="Proteomes" id="UP000628854"/>
    </source>
</evidence>
<protein>
    <submittedName>
        <fullName evidence="2">Uncharacterized protein</fullName>
    </submittedName>
</protein>
<dbReference type="Proteomes" id="UP000628854">
    <property type="component" value="Unassembled WGS sequence"/>
</dbReference>
<feature type="region of interest" description="Disordered" evidence="1">
    <location>
        <begin position="104"/>
        <end position="124"/>
    </location>
</feature>
<name>A0ABQ1JYE7_9PROT</name>
<feature type="region of interest" description="Disordered" evidence="1">
    <location>
        <begin position="164"/>
        <end position="183"/>
    </location>
</feature>
<sequence length="203" mass="22583">MPDLHTAACLEKNWPVLAGLLGLVQRLLNAPLFTHGLKRRAYGLLRLAESLARRLLVLRAASLVLPALRARPHDTRHPQTAHDQAPRQTAIRLVEALPGFPGPDDIAAHPTAPSLPDADDTPANPAPALARLTALQDMIDRPDHHARRMARFLKRLYARTGRLHPFRLRRPPGCKRRPDDPLLDQQLRDADVFARRALQPAPG</sequence>
<keyword evidence="3" id="KW-1185">Reference proteome</keyword>
<feature type="compositionally biased region" description="Basic residues" evidence="1">
    <location>
        <begin position="164"/>
        <end position="175"/>
    </location>
</feature>
<dbReference type="EMBL" id="BMKF01000003">
    <property type="protein sequence ID" value="GGB80450.1"/>
    <property type="molecule type" value="Genomic_DNA"/>
</dbReference>
<proteinExistence type="predicted"/>
<evidence type="ECO:0000313" key="2">
    <source>
        <dbReference type="EMBL" id="GGB80450.1"/>
    </source>
</evidence>
<organism evidence="2 3">
    <name type="scientific">Henriciella pelagia</name>
    <dbReference type="NCBI Taxonomy" id="1977912"/>
    <lineage>
        <taxon>Bacteria</taxon>
        <taxon>Pseudomonadati</taxon>
        <taxon>Pseudomonadota</taxon>
        <taxon>Alphaproteobacteria</taxon>
        <taxon>Hyphomonadales</taxon>
        <taxon>Hyphomonadaceae</taxon>
        <taxon>Henriciella</taxon>
    </lineage>
</organism>
<dbReference type="RefSeq" id="WP_188657461.1">
    <property type="nucleotide sequence ID" value="NZ_BMKF01000003.1"/>
</dbReference>
<accession>A0ABQ1JYE7</accession>
<comment type="caution">
    <text evidence="2">The sequence shown here is derived from an EMBL/GenBank/DDBJ whole genome shotgun (WGS) entry which is preliminary data.</text>
</comment>
<gene>
    <name evidence="2" type="ORF">GCM10011503_31510</name>
</gene>
<evidence type="ECO:0000256" key="1">
    <source>
        <dbReference type="SAM" id="MobiDB-lite"/>
    </source>
</evidence>